<protein>
    <submittedName>
        <fullName evidence="1">Uncharacterized protein</fullName>
    </submittedName>
</protein>
<reference evidence="1" key="1">
    <citation type="submission" date="2019-06" db="EMBL/GenBank/DDBJ databases">
        <authorList>
            <person name="Zheng W."/>
        </authorList>
    </citation>
    <scope>NUCLEOTIDE SEQUENCE</scope>
    <source>
        <strain evidence="1">QDHG01</strain>
    </source>
</reference>
<name>A0A8J8NGN0_HALGN</name>
<proteinExistence type="predicted"/>
<organism evidence="1 2">
    <name type="scientific">Halteria grandinella</name>
    <dbReference type="NCBI Taxonomy" id="5974"/>
    <lineage>
        <taxon>Eukaryota</taxon>
        <taxon>Sar</taxon>
        <taxon>Alveolata</taxon>
        <taxon>Ciliophora</taxon>
        <taxon>Intramacronucleata</taxon>
        <taxon>Spirotrichea</taxon>
        <taxon>Stichotrichia</taxon>
        <taxon>Sporadotrichida</taxon>
        <taxon>Halteriidae</taxon>
        <taxon>Halteria</taxon>
    </lineage>
</organism>
<accession>A0A8J8NGN0</accession>
<dbReference type="EMBL" id="RRYP01017115">
    <property type="protein sequence ID" value="TNV74339.1"/>
    <property type="molecule type" value="Genomic_DNA"/>
</dbReference>
<evidence type="ECO:0000313" key="1">
    <source>
        <dbReference type="EMBL" id="TNV74339.1"/>
    </source>
</evidence>
<dbReference type="AlphaFoldDB" id="A0A8J8NGN0"/>
<dbReference type="Proteomes" id="UP000785679">
    <property type="component" value="Unassembled WGS sequence"/>
</dbReference>
<evidence type="ECO:0000313" key="2">
    <source>
        <dbReference type="Proteomes" id="UP000785679"/>
    </source>
</evidence>
<comment type="caution">
    <text evidence="1">The sequence shown here is derived from an EMBL/GenBank/DDBJ whole genome shotgun (WGS) entry which is preliminary data.</text>
</comment>
<sequence>MFSNSVRFIAKLSQMLLNDPCSSLILARDIPIKGQFVLSSPVPLAAWMFFTSVRKFPIFAEFLFNLIKIHIL</sequence>
<gene>
    <name evidence="1" type="ORF">FGO68_gene6660</name>
</gene>
<keyword evidence="2" id="KW-1185">Reference proteome</keyword>